<evidence type="ECO:0000256" key="4">
    <source>
        <dbReference type="ARBA" id="ARBA00023308"/>
    </source>
</evidence>
<proteinExistence type="inferred from homology"/>
<dbReference type="PRINTS" id="PR00081">
    <property type="entry name" value="GDHRDH"/>
</dbReference>
<sequence>MAGLLSGKVVCITGSSRGIGRACAVESANQGARGLVLHYFGDADTQAEIHTLQEEVGERFPGCKVATTPGDIADSATASKIVEVGVAAFGRIDVLVSNVGICPFAEFLTMPHATWERTRAVNLDGSFFITQAVANQMKSQTPQGGSIIGISSISALVGGEMQCHYTPTKAGILSLMQSCAVALGKYNIRANAVLPGTIATDINREDLSDEMKREGMIMRTCLGRLGQPDDIAGPVVFLGSDLAKYVTGASLLVDGGLFVNLQ</sequence>
<dbReference type="GO" id="GO:0016616">
    <property type="term" value="F:oxidoreductase activity, acting on the CH-OH group of donors, NAD or NADP as acceptor"/>
    <property type="evidence" value="ECO:0007669"/>
    <property type="project" value="TreeGrafter"/>
</dbReference>
<name>A0A165T2T3_9APHY</name>
<protein>
    <submittedName>
        <fullName evidence="5">NAD(P)-binding protein</fullName>
    </submittedName>
</protein>
<dbReference type="OrthoDB" id="47007at2759"/>
<dbReference type="InterPro" id="IPR002347">
    <property type="entry name" value="SDR_fam"/>
</dbReference>
<dbReference type="PRINTS" id="PR00080">
    <property type="entry name" value="SDRFAMILY"/>
</dbReference>
<evidence type="ECO:0000256" key="1">
    <source>
        <dbReference type="ARBA" id="ARBA00006484"/>
    </source>
</evidence>
<organism evidence="5 6">
    <name type="scientific">Daedalea quercina L-15889</name>
    <dbReference type="NCBI Taxonomy" id="1314783"/>
    <lineage>
        <taxon>Eukaryota</taxon>
        <taxon>Fungi</taxon>
        <taxon>Dikarya</taxon>
        <taxon>Basidiomycota</taxon>
        <taxon>Agaricomycotina</taxon>
        <taxon>Agaricomycetes</taxon>
        <taxon>Polyporales</taxon>
        <taxon>Fomitopsis</taxon>
    </lineage>
</organism>
<evidence type="ECO:0000313" key="6">
    <source>
        <dbReference type="Proteomes" id="UP000076727"/>
    </source>
</evidence>
<comment type="similarity">
    <text evidence="1">Belongs to the short-chain dehydrogenases/reductases (SDR) family.</text>
</comment>
<dbReference type="Gene3D" id="3.40.50.720">
    <property type="entry name" value="NAD(P)-binding Rossmann-like Domain"/>
    <property type="match status" value="1"/>
</dbReference>
<keyword evidence="3" id="KW-0560">Oxidoreductase</keyword>
<accession>A0A165T2T3</accession>
<dbReference type="STRING" id="1314783.A0A165T2T3"/>
<dbReference type="PANTHER" id="PTHR42760">
    <property type="entry name" value="SHORT-CHAIN DEHYDROGENASES/REDUCTASES FAMILY MEMBER"/>
    <property type="match status" value="1"/>
</dbReference>
<reference evidence="5 6" key="1">
    <citation type="journal article" date="2016" name="Mol. Biol. Evol.">
        <title>Comparative Genomics of Early-Diverging Mushroom-Forming Fungi Provides Insights into the Origins of Lignocellulose Decay Capabilities.</title>
        <authorList>
            <person name="Nagy L.G."/>
            <person name="Riley R."/>
            <person name="Tritt A."/>
            <person name="Adam C."/>
            <person name="Daum C."/>
            <person name="Floudas D."/>
            <person name="Sun H."/>
            <person name="Yadav J.S."/>
            <person name="Pangilinan J."/>
            <person name="Larsson K.H."/>
            <person name="Matsuura K."/>
            <person name="Barry K."/>
            <person name="Labutti K."/>
            <person name="Kuo R."/>
            <person name="Ohm R.A."/>
            <person name="Bhattacharya S.S."/>
            <person name="Shirouzu T."/>
            <person name="Yoshinaga Y."/>
            <person name="Martin F.M."/>
            <person name="Grigoriev I.V."/>
            <person name="Hibbett D.S."/>
        </authorList>
    </citation>
    <scope>NUCLEOTIDE SEQUENCE [LARGE SCALE GENOMIC DNA]</scope>
    <source>
        <strain evidence="5 6">L-15889</strain>
    </source>
</reference>
<dbReference type="GO" id="GO:0048038">
    <property type="term" value="F:quinone binding"/>
    <property type="evidence" value="ECO:0007669"/>
    <property type="project" value="TreeGrafter"/>
</dbReference>
<keyword evidence="2" id="KW-0521">NADP</keyword>
<dbReference type="CDD" id="cd05233">
    <property type="entry name" value="SDR_c"/>
    <property type="match status" value="1"/>
</dbReference>
<dbReference type="EMBL" id="KV429039">
    <property type="protein sequence ID" value="KZT72847.1"/>
    <property type="molecule type" value="Genomic_DNA"/>
</dbReference>
<keyword evidence="4" id="KW-0684">Rhamnose metabolism</keyword>
<gene>
    <name evidence="5" type="ORF">DAEQUDRAFT_663485</name>
</gene>
<dbReference type="GO" id="GO:0019301">
    <property type="term" value="P:rhamnose catabolic process"/>
    <property type="evidence" value="ECO:0007669"/>
    <property type="project" value="UniProtKB-ARBA"/>
</dbReference>
<dbReference type="PANTHER" id="PTHR42760:SF83">
    <property type="entry name" value="(3R)-3-HYDROXYACYL-COA DEHYDROGENASE"/>
    <property type="match status" value="1"/>
</dbReference>
<evidence type="ECO:0000256" key="2">
    <source>
        <dbReference type="ARBA" id="ARBA00022857"/>
    </source>
</evidence>
<dbReference type="Pfam" id="PF13561">
    <property type="entry name" value="adh_short_C2"/>
    <property type="match status" value="1"/>
</dbReference>
<dbReference type="Proteomes" id="UP000076727">
    <property type="component" value="Unassembled WGS sequence"/>
</dbReference>
<evidence type="ECO:0000256" key="3">
    <source>
        <dbReference type="ARBA" id="ARBA00023002"/>
    </source>
</evidence>
<dbReference type="FunFam" id="3.40.50.720:FF:000417">
    <property type="entry name" value="Glucose 1-dehydrogenase, putative"/>
    <property type="match status" value="1"/>
</dbReference>
<evidence type="ECO:0000313" key="5">
    <source>
        <dbReference type="EMBL" id="KZT72847.1"/>
    </source>
</evidence>
<dbReference type="GO" id="GO:0006633">
    <property type="term" value="P:fatty acid biosynthetic process"/>
    <property type="evidence" value="ECO:0007669"/>
    <property type="project" value="TreeGrafter"/>
</dbReference>
<dbReference type="SUPFAM" id="SSF51735">
    <property type="entry name" value="NAD(P)-binding Rossmann-fold domains"/>
    <property type="match status" value="1"/>
</dbReference>
<dbReference type="InterPro" id="IPR036291">
    <property type="entry name" value="NAD(P)-bd_dom_sf"/>
</dbReference>
<keyword evidence="6" id="KW-1185">Reference proteome</keyword>
<dbReference type="AlphaFoldDB" id="A0A165T2T3"/>